<dbReference type="RefSeq" id="WP_309490117.1">
    <property type="nucleotide sequence ID" value="NZ_JAENIG010000007.1"/>
</dbReference>
<protein>
    <submittedName>
        <fullName evidence="1">Uncharacterized protein</fullName>
    </submittedName>
</protein>
<dbReference type="InterPro" id="IPR029455">
    <property type="entry name" value="GHL15"/>
</dbReference>
<comment type="caution">
    <text evidence="1">The sequence shown here is derived from an EMBL/GenBank/DDBJ whole genome shotgun (WGS) entry which is preliminary data.</text>
</comment>
<dbReference type="Gene3D" id="3.20.20.80">
    <property type="entry name" value="Glycosidases"/>
    <property type="match status" value="1"/>
</dbReference>
<keyword evidence="2" id="KW-1185">Reference proteome</keyword>
<dbReference type="InterPro" id="IPR017853">
    <property type="entry name" value="GH"/>
</dbReference>
<dbReference type="SUPFAM" id="SSF51445">
    <property type="entry name" value="(Trans)glycosidases"/>
    <property type="match status" value="1"/>
</dbReference>
<sequence>MKIDFQAKLKLTLACVTIVCGTNSSAQERDHYPKFSWDKVPVAFHFGESGALLTAEEAKFVATRSNFVCLEKGHGSKQFKHTEDAIEQEARQLKKLNPEMKVIFYWNTFLDYPMFRAHDDYQKHPEWWLKKTDGELDLKQGRFKRYDLSNKQVRKWWVDVAHKAVVQGSCDGVFMDAFPQVVASANKRLWGSDKYQAIQQGLVDIVEETREKLGDDQLIVYNGVRSTPPRKIGNDFMKQTDAVMIEHFGHFRSDSKECILADMEAIIKAGKAGKIVVVKAWPGFSWLDKDAMKKPLEEKRKLAAKNITFPLAAFLVAAQEHAYFIYSWGYVMDMGCLEWYPEFDQKLGPPLADAVKSGWEFKREFKHASVWVDLEKKQARIDWK</sequence>
<dbReference type="EMBL" id="JAENIG010000007">
    <property type="protein sequence ID" value="MBK1855505.1"/>
    <property type="molecule type" value="Genomic_DNA"/>
</dbReference>
<proteinExistence type="predicted"/>
<evidence type="ECO:0000313" key="1">
    <source>
        <dbReference type="EMBL" id="MBK1855505.1"/>
    </source>
</evidence>
<organism evidence="1 2">
    <name type="scientific">Oceaniferula flava</name>
    <dbReference type="NCBI Taxonomy" id="2800421"/>
    <lineage>
        <taxon>Bacteria</taxon>
        <taxon>Pseudomonadati</taxon>
        <taxon>Verrucomicrobiota</taxon>
        <taxon>Verrucomicrobiia</taxon>
        <taxon>Verrucomicrobiales</taxon>
        <taxon>Verrucomicrobiaceae</taxon>
        <taxon>Oceaniferula</taxon>
    </lineage>
</organism>
<gene>
    <name evidence="1" type="ORF">JIN83_11085</name>
</gene>
<name>A0AAE2SFA0_9BACT</name>
<accession>A0AAE2SFA0</accession>
<dbReference type="Pfam" id="PF14885">
    <property type="entry name" value="GHL15"/>
    <property type="match status" value="1"/>
</dbReference>
<dbReference type="Proteomes" id="UP000634206">
    <property type="component" value="Unassembled WGS sequence"/>
</dbReference>
<evidence type="ECO:0000313" key="2">
    <source>
        <dbReference type="Proteomes" id="UP000634206"/>
    </source>
</evidence>
<dbReference type="AlphaFoldDB" id="A0AAE2SFA0"/>
<reference evidence="1" key="1">
    <citation type="submission" date="2021-01" db="EMBL/GenBank/DDBJ databases">
        <title>Modified the classification status of verrucomicrobia.</title>
        <authorList>
            <person name="Feng X."/>
        </authorList>
    </citation>
    <scope>NUCLEOTIDE SEQUENCE</scope>
    <source>
        <strain evidence="1">5K15</strain>
    </source>
</reference>